<dbReference type="InterPro" id="IPR013785">
    <property type="entry name" value="Aldolase_TIM"/>
</dbReference>
<keyword evidence="2 9" id="KW-0808">Transferase</keyword>
<evidence type="ECO:0000256" key="5">
    <source>
        <dbReference type="ARBA" id="ARBA00022977"/>
    </source>
</evidence>
<protein>
    <recommendedName>
        <fullName evidence="9">Thiamine-phosphate synthase</fullName>
        <shortName evidence="9">TP synthase</shortName>
        <shortName evidence="9">TPS</shortName>
        <ecNumber evidence="9">2.5.1.3</ecNumber>
    </recommendedName>
    <alternativeName>
        <fullName evidence="9">Thiamine-phosphate pyrophosphorylase</fullName>
        <shortName evidence="9">TMP pyrophosphorylase</shortName>
        <shortName evidence="9">TMP-PPase</shortName>
    </alternativeName>
</protein>
<dbReference type="InterPro" id="IPR036206">
    <property type="entry name" value="ThiamineP_synth_sf"/>
</dbReference>
<proteinExistence type="inferred from homology"/>
<dbReference type="RefSeq" id="WP_087111915.1">
    <property type="nucleotide sequence ID" value="NZ_CBCSCN010000010.1"/>
</dbReference>
<evidence type="ECO:0000256" key="9">
    <source>
        <dbReference type="HAMAP-Rule" id="MF_00097"/>
    </source>
</evidence>
<comment type="pathway">
    <text evidence="1 9 11">Cofactor biosynthesis; thiamine diphosphate biosynthesis; thiamine phosphate from 4-amino-2-methyl-5-diphosphomethylpyrimidine and 4-methyl-5-(2-phosphoethyl)-thiazole: step 1/1.</text>
</comment>
<evidence type="ECO:0000256" key="10">
    <source>
        <dbReference type="RuleBase" id="RU003826"/>
    </source>
</evidence>
<feature type="binding site" evidence="9">
    <location>
        <position position="93"/>
    </location>
    <ligand>
        <name>Mg(2+)</name>
        <dbReference type="ChEBI" id="CHEBI:18420"/>
    </ligand>
</feature>
<dbReference type="EC" id="2.5.1.3" evidence="9"/>
<feature type="binding site" evidence="9">
    <location>
        <begin position="41"/>
        <end position="45"/>
    </location>
    <ligand>
        <name>4-amino-2-methyl-5-(diphosphooxymethyl)pyrimidine</name>
        <dbReference type="ChEBI" id="CHEBI:57841"/>
    </ligand>
</feature>
<evidence type="ECO:0000256" key="2">
    <source>
        <dbReference type="ARBA" id="ARBA00022679"/>
    </source>
</evidence>
<comment type="function">
    <text evidence="9">Condenses 4-methyl-5-(beta-hydroxyethyl)thiazole monophosphate (THZ-P) and 2-methyl-4-amino-5-hydroxymethyl pyrimidine pyrophosphate (HMP-PP) to form thiamine monophosphate (TMP).</text>
</comment>
<dbReference type="Gene3D" id="3.20.20.70">
    <property type="entry name" value="Aldolase class I"/>
    <property type="match status" value="1"/>
</dbReference>
<dbReference type="OrthoDB" id="9789949at2"/>
<feature type="domain" description="Thiamine phosphate synthase/TenI" evidence="12">
    <location>
        <begin position="10"/>
        <end position="191"/>
    </location>
</feature>
<keyword evidence="3 9" id="KW-0479">Metal-binding</keyword>
<evidence type="ECO:0000259" key="12">
    <source>
        <dbReference type="Pfam" id="PF02581"/>
    </source>
</evidence>
<dbReference type="NCBIfam" id="TIGR00693">
    <property type="entry name" value="thiE"/>
    <property type="match status" value="1"/>
</dbReference>
<sequence>MSSIETLRGLYGITDTALMPDDDTLIMKVTAAIEGGMTILQYRDKSHDDEKRVRQATRLRELCDQSGTLFLINDDVDLALACGAHGVHLGQSDEALISARERLGGQAIIGITCEDSMELARRANDQGADYIAFGRFFPSLTKPDARPAPLYLLDEAREEFEIPIVAIGGITRDNAPQLVNSGADMLAVVNDLFSPQDSETITLRARDYLSLYHQR</sequence>
<organism evidence="13 14">
    <name type="scientific">Parendozoicomonas haliclonae</name>
    <dbReference type="NCBI Taxonomy" id="1960125"/>
    <lineage>
        <taxon>Bacteria</taxon>
        <taxon>Pseudomonadati</taxon>
        <taxon>Pseudomonadota</taxon>
        <taxon>Gammaproteobacteria</taxon>
        <taxon>Oceanospirillales</taxon>
        <taxon>Endozoicomonadaceae</taxon>
        <taxon>Parendozoicomonas</taxon>
    </lineage>
</organism>
<evidence type="ECO:0000256" key="8">
    <source>
        <dbReference type="ARBA" id="ARBA00047883"/>
    </source>
</evidence>
<dbReference type="InterPro" id="IPR022998">
    <property type="entry name" value="ThiamineP_synth_TenI"/>
</dbReference>
<comment type="cofactor">
    <cofactor evidence="9">
        <name>Mg(2+)</name>
        <dbReference type="ChEBI" id="CHEBI:18420"/>
    </cofactor>
    <text evidence="9">Binds 1 Mg(2+) ion per subunit.</text>
</comment>
<dbReference type="Proteomes" id="UP000196573">
    <property type="component" value="Unassembled WGS sequence"/>
</dbReference>
<gene>
    <name evidence="9 13" type="primary">thiE</name>
    <name evidence="13" type="ORF">EHSB41UT_03317</name>
</gene>
<feature type="binding site" evidence="9">
    <location>
        <position position="142"/>
    </location>
    <ligand>
        <name>4-amino-2-methyl-5-(diphosphooxymethyl)pyrimidine</name>
        <dbReference type="ChEBI" id="CHEBI:57841"/>
    </ligand>
</feature>
<comment type="catalytic activity">
    <reaction evidence="8 9 10">
        <text>2-[(2R,5Z)-2-carboxy-4-methylthiazol-5(2H)-ylidene]ethyl phosphate + 4-amino-2-methyl-5-(diphosphooxymethyl)pyrimidine + 2 H(+) = thiamine phosphate + CO2 + diphosphate</text>
        <dbReference type="Rhea" id="RHEA:47844"/>
        <dbReference type="ChEBI" id="CHEBI:15378"/>
        <dbReference type="ChEBI" id="CHEBI:16526"/>
        <dbReference type="ChEBI" id="CHEBI:33019"/>
        <dbReference type="ChEBI" id="CHEBI:37575"/>
        <dbReference type="ChEBI" id="CHEBI:57841"/>
        <dbReference type="ChEBI" id="CHEBI:62899"/>
        <dbReference type="EC" id="2.5.1.3"/>
    </reaction>
</comment>
<evidence type="ECO:0000256" key="11">
    <source>
        <dbReference type="RuleBase" id="RU004253"/>
    </source>
</evidence>
<evidence type="ECO:0000256" key="4">
    <source>
        <dbReference type="ARBA" id="ARBA00022842"/>
    </source>
</evidence>
<reference evidence="13 14" key="1">
    <citation type="submission" date="2017-03" db="EMBL/GenBank/DDBJ databases">
        <authorList>
            <person name="Afonso C.L."/>
            <person name="Miller P.J."/>
            <person name="Scott M.A."/>
            <person name="Spackman E."/>
            <person name="Goraichik I."/>
            <person name="Dimitrov K.M."/>
            <person name="Suarez D.L."/>
            <person name="Swayne D.E."/>
        </authorList>
    </citation>
    <scope>NUCLEOTIDE SEQUENCE [LARGE SCALE GENOMIC DNA]</scope>
    <source>
        <strain evidence="13">SB41UT1</strain>
    </source>
</reference>
<feature type="binding site" evidence="9">
    <location>
        <position position="74"/>
    </location>
    <ligand>
        <name>Mg(2+)</name>
        <dbReference type="ChEBI" id="CHEBI:18420"/>
    </ligand>
</feature>
<dbReference type="GO" id="GO:0000287">
    <property type="term" value="F:magnesium ion binding"/>
    <property type="evidence" value="ECO:0007669"/>
    <property type="project" value="UniProtKB-UniRule"/>
</dbReference>
<evidence type="ECO:0000313" key="13">
    <source>
        <dbReference type="EMBL" id="SMA49525.1"/>
    </source>
</evidence>
<feature type="binding site" evidence="9">
    <location>
        <position position="73"/>
    </location>
    <ligand>
        <name>4-amino-2-methyl-5-(diphosphooxymethyl)pyrimidine</name>
        <dbReference type="ChEBI" id="CHEBI:57841"/>
    </ligand>
</feature>
<feature type="binding site" evidence="9">
    <location>
        <position position="169"/>
    </location>
    <ligand>
        <name>2-[(2R,5Z)-2-carboxy-4-methylthiazol-5(2H)-ylidene]ethyl phosphate</name>
        <dbReference type="ChEBI" id="CHEBI:62899"/>
    </ligand>
</feature>
<dbReference type="PANTHER" id="PTHR20857:SF15">
    <property type="entry name" value="THIAMINE-PHOSPHATE SYNTHASE"/>
    <property type="match status" value="1"/>
</dbReference>
<keyword evidence="4 9" id="KW-0460">Magnesium</keyword>
<dbReference type="HAMAP" id="MF_00097">
    <property type="entry name" value="TMP_synthase"/>
    <property type="match status" value="1"/>
</dbReference>
<name>A0A1X7AMN7_9GAMM</name>
<comment type="similarity">
    <text evidence="9 10">Belongs to the thiamine-phosphate synthase family.</text>
</comment>
<dbReference type="GO" id="GO:0009229">
    <property type="term" value="P:thiamine diphosphate biosynthetic process"/>
    <property type="evidence" value="ECO:0007669"/>
    <property type="project" value="UniProtKB-UniRule"/>
</dbReference>
<feature type="binding site" evidence="9">
    <location>
        <begin position="139"/>
        <end position="141"/>
    </location>
    <ligand>
        <name>2-[(2R,5Z)-2-carboxy-4-methylthiazol-5(2H)-ylidene]ethyl phosphate</name>
        <dbReference type="ChEBI" id="CHEBI:62899"/>
    </ligand>
</feature>
<dbReference type="EMBL" id="FWPT01000008">
    <property type="protein sequence ID" value="SMA49525.1"/>
    <property type="molecule type" value="Genomic_DNA"/>
</dbReference>
<dbReference type="AlphaFoldDB" id="A0A1X7AMN7"/>
<evidence type="ECO:0000256" key="6">
    <source>
        <dbReference type="ARBA" id="ARBA00047334"/>
    </source>
</evidence>
<evidence type="ECO:0000256" key="3">
    <source>
        <dbReference type="ARBA" id="ARBA00022723"/>
    </source>
</evidence>
<accession>A0A1X7AMN7</accession>
<dbReference type="CDD" id="cd00564">
    <property type="entry name" value="TMP_TenI"/>
    <property type="match status" value="1"/>
</dbReference>
<dbReference type="Pfam" id="PF02581">
    <property type="entry name" value="TMP-TENI"/>
    <property type="match status" value="1"/>
</dbReference>
<dbReference type="GO" id="GO:0005737">
    <property type="term" value="C:cytoplasm"/>
    <property type="evidence" value="ECO:0007669"/>
    <property type="project" value="TreeGrafter"/>
</dbReference>
<evidence type="ECO:0000313" key="14">
    <source>
        <dbReference type="Proteomes" id="UP000196573"/>
    </source>
</evidence>
<evidence type="ECO:0000256" key="7">
    <source>
        <dbReference type="ARBA" id="ARBA00047851"/>
    </source>
</evidence>
<dbReference type="GO" id="GO:0004789">
    <property type="term" value="F:thiamine-phosphate diphosphorylase activity"/>
    <property type="evidence" value="ECO:0007669"/>
    <property type="project" value="UniProtKB-UniRule"/>
</dbReference>
<dbReference type="GO" id="GO:0009228">
    <property type="term" value="P:thiamine biosynthetic process"/>
    <property type="evidence" value="ECO:0007669"/>
    <property type="project" value="UniProtKB-KW"/>
</dbReference>
<dbReference type="InterPro" id="IPR034291">
    <property type="entry name" value="TMP_synthase"/>
</dbReference>
<keyword evidence="5 9" id="KW-0784">Thiamine biosynthesis</keyword>
<dbReference type="PANTHER" id="PTHR20857">
    <property type="entry name" value="THIAMINE-PHOSPHATE PYROPHOSPHORYLASE"/>
    <property type="match status" value="1"/>
</dbReference>
<comment type="catalytic activity">
    <reaction evidence="7 9 10">
        <text>2-(2-carboxy-4-methylthiazol-5-yl)ethyl phosphate + 4-amino-2-methyl-5-(diphosphooxymethyl)pyrimidine + 2 H(+) = thiamine phosphate + CO2 + diphosphate</text>
        <dbReference type="Rhea" id="RHEA:47848"/>
        <dbReference type="ChEBI" id="CHEBI:15378"/>
        <dbReference type="ChEBI" id="CHEBI:16526"/>
        <dbReference type="ChEBI" id="CHEBI:33019"/>
        <dbReference type="ChEBI" id="CHEBI:37575"/>
        <dbReference type="ChEBI" id="CHEBI:57841"/>
        <dbReference type="ChEBI" id="CHEBI:62890"/>
        <dbReference type="EC" id="2.5.1.3"/>
    </reaction>
</comment>
<dbReference type="SUPFAM" id="SSF51391">
    <property type="entry name" value="Thiamin phosphate synthase"/>
    <property type="match status" value="1"/>
</dbReference>
<evidence type="ECO:0000256" key="1">
    <source>
        <dbReference type="ARBA" id="ARBA00005165"/>
    </source>
</evidence>
<keyword evidence="14" id="KW-1185">Reference proteome</keyword>
<feature type="binding site" evidence="9">
    <location>
        <position position="112"/>
    </location>
    <ligand>
        <name>4-amino-2-methyl-5-(diphosphooxymethyl)pyrimidine</name>
        <dbReference type="ChEBI" id="CHEBI:57841"/>
    </ligand>
</feature>
<dbReference type="UniPathway" id="UPA00060">
    <property type="reaction ID" value="UER00141"/>
</dbReference>
<comment type="caution">
    <text evidence="9">Lacks conserved residue(s) required for the propagation of feature annotation.</text>
</comment>
<comment type="catalytic activity">
    <reaction evidence="6 9 10">
        <text>4-methyl-5-(2-phosphooxyethyl)-thiazole + 4-amino-2-methyl-5-(diphosphooxymethyl)pyrimidine + H(+) = thiamine phosphate + diphosphate</text>
        <dbReference type="Rhea" id="RHEA:22328"/>
        <dbReference type="ChEBI" id="CHEBI:15378"/>
        <dbReference type="ChEBI" id="CHEBI:33019"/>
        <dbReference type="ChEBI" id="CHEBI:37575"/>
        <dbReference type="ChEBI" id="CHEBI:57841"/>
        <dbReference type="ChEBI" id="CHEBI:58296"/>
        <dbReference type="EC" id="2.5.1.3"/>
    </reaction>
</comment>